<feature type="compositionally biased region" description="Low complexity" evidence="1">
    <location>
        <begin position="15"/>
        <end position="37"/>
    </location>
</feature>
<dbReference type="GeneID" id="112491685"/>
<feature type="region of interest" description="Disordered" evidence="1">
    <location>
        <begin position="15"/>
        <end position="40"/>
    </location>
</feature>
<gene>
    <name evidence="3" type="primary">LOC112491685</name>
</gene>
<name>A0ABM4A1R2_ZIZJJ</name>
<reference evidence="3" key="1">
    <citation type="submission" date="2025-08" db="UniProtKB">
        <authorList>
            <consortium name="RefSeq"/>
        </authorList>
    </citation>
    <scope>IDENTIFICATION</scope>
    <source>
        <tissue evidence="3">Seedling</tissue>
    </source>
</reference>
<dbReference type="PANTHER" id="PTHR15827:SF2">
    <property type="entry name" value="CYCLIN-DEPENDENT KINASE 2-INTERACTING PROTEIN"/>
    <property type="match status" value="1"/>
</dbReference>
<dbReference type="PANTHER" id="PTHR15827">
    <property type="entry name" value="CYCLIN-DEPENDENT KINASE 2-INTERACTING PROTEIN"/>
    <property type="match status" value="1"/>
</dbReference>
<organism evidence="2 3">
    <name type="scientific">Ziziphus jujuba</name>
    <name type="common">Chinese jujube</name>
    <name type="synonym">Ziziphus sativa</name>
    <dbReference type="NCBI Taxonomy" id="326968"/>
    <lineage>
        <taxon>Eukaryota</taxon>
        <taxon>Viridiplantae</taxon>
        <taxon>Streptophyta</taxon>
        <taxon>Embryophyta</taxon>
        <taxon>Tracheophyta</taxon>
        <taxon>Spermatophyta</taxon>
        <taxon>Magnoliopsida</taxon>
        <taxon>eudicotyledons</taxon>
        <taxon>Gunneridae</taxon>
        <taxon>Pentapetalae</taxon>
        <taxon>rosids</taxon>
        <taxon>fabids</taxon>
        <taxon>Rosales</taxon>
        <taxon>Rhamnaceae</taxon>
        <taxon>Paliureae</taxon>
        <taxon>Ziziphus</taxon>
    </lineage>
</organism>
<accession>A0ABM4A1R2</accession>
<keyword evidence="2" id="KW-1185">Reference proteome</keyword>
<sequence>MAGRIQNLTMETLEPATPSSSIAAAATSNSQNQSLMPSPLPPSVSRLWRRAAQRNLRNQWSKLAAYRQQWASSSSAGKSHATSLVNAYLYQIKSMRCYLKGTSSSPLVQVSGCSEDKSDSGDGGGIPVFVFWAIS</sequence>
<protein>
    <submittedName>
        <fullName evidence="3">Uncharacterized protein LOC112491685</fullName>
    </submittedName>
</protein>
<dbReference type="Proteomes" id="UP001652623">
    <property type="component" value="Chromosome 2"/>
</dbReference>
<evidence type="ECO:0000313" key="2">
    <source>
        <dbReference type="Proteomes" id="UP001652623"/>
    </source>
</evidence>
<proteinExistence type="predicted"/>
<evidence type="ECO:0000313" key="3">
    <source>
        <dbReference type="RefSeq" id="XP_060670670.1"/>
    </source>
</evidence>
<dbReference type="RefSeq" id="XP_060670670.1">
    <property type="nucleotide sequence ID" value="XM_060814687.1"/>
</dbReference>
<evidence type="ECO:0000256" key="1">
    <source>
        <dbReference type="SAM" id="MobiDB-lite"/>
    </source>
</evidence>